<accession>A0A9P5VE24</accession>
<dbReference type="PANTHER" id="PTHR44845">
    <property type="entry name" value="CARRIER DOMAIN-CONTAINING PROTEIN"/>
    <property type="match status" value="1"/>
</dbReference>
<dbReference type="EMBL" id="JAAAUQ010000121">
    <property type="protein sequence ID" value="KAF9154353.1"/>
    <property type="molecule type" value="Genomic_DNA"/>
</dbReference>
<dbReference type="CDD" id="cd05235">
    <property type="entry name" value="SDR_e1"/>
    <property type="match status" value="1"/>
</dbReference>
<dbReference type="Proteomes" id="UP000748756">
    <property type="component" value="Unassembled WGS sequence"/>
</dbReference>
<dbReference type="OrthoDB" id="329835at2759"/>
<dbReference type="InterPro" id="IPR010071">
    <property type="entry name" value="AA_adenyl_dom"/>
</dbReference>
<dbReference type="InterPro" id="IPR006162">
    <property type="entry name" value="Ppantetheine_attach_site"/>
</dbReference>
<comment type="caution">
    <text evidence="6">The sequence shown here is derived from an EMBL/GenBank/DDBJ whole genome shotgun (WGS) entry which is preliminary data.</text>
</comment>
<dbReference type="SUPFAM" id="SSF56801">
    <property type="entry name" value="Acetyl-CoA synthetase-like"/>
    <property type="match status" value="1"/>
</dbReference>
<keyword evidence="2" id="KW-0597">Phosphoprotein</keyword>
<dbReference type="InterPro" id="IPR009081">
    <property type="entry name" value="PP-bd_ACP"/>
</dbReference>
<organism evidence="6 7">
    <name type="scientific">Linnemannia schmuckeri</name>
    <dbReference type="NCBI Taxonomy" id="64567"/>
    <lineage>
        <taxon>Eukaryota</taxon>
        <taxon>Fungi</taxon>
        <taxon>Fungi incertae sedis</taxon>
        <taxon>Mucoromycota</taxon>
        <taxon>Mortierellomycotina</taxon>
        <taxon>Mortierellomycetes</taxon>
        <taxon>Mortierellales</taxon>
        <taxon>Mortierellaceae</taxon>
        <taxon>Linnemannia</taxon>
    </lineage>
</organism>
<dbReference type="PROSITE" id="PS50075">
    <property type="entry name" value="CARRIER"/>
    <property type="match status" value="1"/>
</dbReference>
<dbReference type="NCBIfam" id="TIGR01746">
    <property type="entry name" value="Thioester-redct"/>
    <property type="match status" value="1"/>
</dbReference>
<evidence type="ECO:0000256" key="1">
    <source>
        <dbReference type="ARBA" id="ARBA00022450"/>
    </source>
</evidence>
<dbReference type="Pfam" id="PF00550">
    <property type="entry name" value="PP-binding"/>
    <property type="match status" value="1"/>
</dbReference>
<dbReference type="NCBIfam" id="TIGR01733">
    <property type="entry name" value="AA-adenyl-dom"/>
    <property type="match status" value="1"/>
</dbReference>
<feature type="compositionally biased region" description="Polar residues" evidence="4">
    <location>
        <begin position="551"/>
        <end position="561"/>
    </location>
</feature>
<dbReference type="InterPro" id="IPR045851">
    <property type="entry name" value="AMP-bd_C_sf"/>
</dbReference>
<proteinExistence type="inferred from homology"/>
<dbReference type="Pfam" id="PF07993">
    <property type="entry name" value="NAD_binding_4"/>
    <property type="match status" value="1"/>
</dbReference>
<dbReference type="InterPro" id="IPR036736">
    <property type="entry name" value="ACP-like_sf"/>
</dbReference>
<evidence type="ECO:0000313" key="6">
    <source>
        <dbReference type="EMBL" id="KAF9154353.1"/>
    </source>
</evidence>
<dbReference type="PANTHER" id="PTHR44845:SF6">
    <property type="entry name" value="BETA-ALANINE-ACTIVATING ENZYME"/>
    <property type="match status" value="1"/>
</dbReference>
<dbReference type="Gene3D" id="3.40.50.720">
    <property type="entry name" value="NAD(P)-binding Rossmann-like Domain"/>
    <property type="match status" value="1"/>
</dbReference>
<evidence type="ECO:0000313" key="7">
    <source>
        <dbReference type="Proteomes" id="UP000748756"/>
    </source>
</evidence>
<evidence type="ECO:0000256" key="4">
    <source>
        <dbReference type="SAM" id="MobiDB-lite"/>
    </source>
</evidence>
<keyword evidence="1" id="KW-0596">Phosphopantetheine</keyword>
<dbReference type="SUPFAM" id="SSF47336">
    <property type="entry name" value="ACP-like"/>
    <property type="match status" value="1"/>
</dbReference>
<evidence type="ECO:0000256" key="3">
    <source>
        <dbReference type="ARBA" id="ARBA00029454"/>
    </source>
</evidence>
<dbReference type="Pfam" id="PF13193">
    <property type="entry name" value="AMP-binding_C"/>
    <property type="match status" value="1"/>
</dbReference>
<evidence type="ECO:0000259" key="5">
    <source>
        <dbReference type="PROSITE" id="PS50075"/>
    </source>
</evidence>
<evidence type="ECO:0000256" key="2">
    <source>
        <dbReference type="ARBA" id="ARBA00022553"/>
    </source>
</evidence>
<dbReference type="InterPro" id="IPR000873">
    <property type="entry name" value="AMP-dep_synth/lig_dom"/>
</dbReference>
<dbReference type="Gene3D" id="1.10.1200.10">
    <property type="entry name" value="ACP-like"/>
    <property type="match status" value="1"/>
</dbReference>
<feature type="region of interest" description="Disordered" evidence="4">
    <location>
        <begin position="528"/>
        <end position="561"/>
    </location>
</feature>
<dbReference type="Gene3D" id="2.30.38.10">
    <property type="entry name" value="Luciferase, Domain 3"/>
    <property type="match status" value="1"/>
</dbReference>
<feature type="domain" description="Carrier" evidence="5">
    <location>
        <begin position="563"/>
        <end position="638"/>
    </location>
</feature>
<name>A0A9P5VE24_9FUNG</name>
<keyword evidence="7" id="KW-1185">Reference proteome</keyword>
<gene>
    <name evidence="6" type="ORF">BG015_001196</name>
</gene>
<dbReference type="SUPFAM" id="SSF51735">
    <property type="entry name" value="NAD(P)-binding Rossmann-fold domains"/>
    <property type="match status" value="1"/>
</dbReference>
<dbReference type="AlphaFoldDB" id="A0A9P5VE24"/>
<sequence length="1051" mass="116392">MLSEIPNFCRGPTTKHPHNVGLDALFRQQVSERCTAAAVIYGPQALSYLELEQRANALATRLAKLGIRYEEPVGIMLKMSPDQVVCQLATIRAGGTCVPLDPDAPDERLHNMLGDVGARFVLTSAALQPRLAQSTCILVDDCWQQDPLTSTGPTFEDATSGNTADHRTHILFTSGTTGRPKAVQLLARGIIRLTVAPHYMILDSFERIAAISNPSFDASLFEIWGAILNGGTSVILPKQTTIDPLALRDTLHQLRITTILITTALFNQTVHSCPDAFRGLHQVIIGGEAANIQALRTVFQTAPPSKLINAYGPTEGSTISLFHQVTPQDLENETVPIGRPIDNTYVFLLDEAGHHVGANEVGEIYIGGHGLARGYWNRPKENAERFVELDGLVEGRVVRLYRTGDLGRKSDQGVLYYHGRNDTQVKISGHRIEVEEVEAVQRASSLVRDAAVIVQENELGDKYLVGFVVCHNEETSAKKGQQTKRRLERYLEQMLPTYMRPRIRISKALPLTSNGKVDRMALSQQWRESRTVRRSSRLASRSTMSMAEGSSLASQVSSPATKSGASETQEFLCSLWRRLLDSHSVKSSDNFFALGGDSLKTARLATDISRHVNHPFPVQAVYKYPVLIDLAHYIDSRHHIGGFSSADDLSLLLADTCLPANIRQLPGTLQEWRSSDCGRVFLTGATGFLGAFILRELLMIPDIKQVACLVRALNGHAALERIQTNMRLYGLWESRFSSRLLPLAGDLSQTYFGLGRSRFNELAGSSDVVFHLGAHVNYIQPYNAHRPANVAGTINVLTFVTSGKPKALHYVSSISAFGPASLLKRVDVVYEDADMVNYLTGLKYDTGYSQSQWVAEQLMWEARRRGVPLSVYRPGFIMGDSRTGAGNPKDFVARLLQGCIALGRYPMLPHQGKQFVTVDYVSQAMIKIASEDSNLSRAYHLVPSRNEVLAEVFDLLAQCGRQLRGLPYPQWVRYLSQSPNLEHNPLMPFLPMLSEPIYGNLTRWEVQEGMPTYDMSNTKRALAQAGGLIAPQIDQALLQKYMDFWARVSSP</sequence>
<protein>
    <recommendedName>
        <fullName evidence="5">Carrier domain-containing protein</fullName>
    </recommendedName>
</protein>
<dbReference type="PROSITE" id="PS00012">
    <property type="entry name" value="PHOSPHOPANTETHEINE"/>
    <property type="match status" value="1"/>
</dbReference>
<dbReference type="InterPro" id="IPR020845">
    <property type="entry name" value="AMP-binding_CS"/>
</dbReference>
<dbReference type="InterPro" id="IPR036291">
    <property type="entry name" value="NAD(P)-bd_dom_sf"/>
</dbReference>
<dbReference type="InterPro" id="IPR010080">
    <property type="entry name" value="Thioester_reductase-like_dom"/>
</dbReference>
<reference evidence="6" key="1">
    <citation type="journal article" date="2020" name="Fungal Divers.">
        <title>Resolving the Mortierellaceae phylogeny through synthesis of multi-gene phylogenetics and phylogenomics.</title>
        <authorList>
            <person name="Vandepol N."/>
            <person name="Liber J."/>
            <person name="Desiro A."/>
            <person name="Na H."/>
            <person name="Kennedy M."/>
            <person name="Barry K."/>
            <person name="Grigoriev I.V."/>
            <person name="Miller A.N."/>
            <person name="O'Donnell K."/>
            <person name="Stajich J.E."/>
            <person name="Bonito G."/>
        </authorList>
    </citation>
    <scope>NUCLEOTIDE SEQUENCE</scope>
    <source>
        <strain evidence="6">NRRL 6426</strain>
    </source>
</reference>
<dbReference type="InterPro" id="IPR025110">
    <property type="entry name" value="AMP-bd_C"/>
</dbReference>
<dbReference type="Gene3D" id="3.40.50.980">
    <property type="match status" value="2"/>
</dbReference>
<comment type="similarity">
    <text evidence="3">Belongs to the NRP synthetase family.</text>
</comment>
<dbReference type="PROSITE" id="PS00455">
    <property type="entry name" value="AMP_BINDING"/>
    <property type="match status" value="1"/>
</dbReference>
<dbReference type="Pfam" id="PF00501">
    <property type="entry name" value="AMP-binding"/>
    <property type="match status" value="1"/>
</dbReference>
<dbReference type="Gene3D" id="3.30.300.30">
    <property type="match status" value="1"/>
</dbReference>
<dbReference type="InterPro" id="IPR013120">
    <property type="entry name" value="FAR_NAD-bd"/>
</dbReference>